<dbReference type="InterPro" id="IPR000160">
    <property type="entry name" value="GGDEF_dom"/>
</dbReference>
<dbReference type="EMBL" id="JBEWLZ010000011">
    <property type="protein sequence ID" value="MET1491434.1"/>
    <property type="molecule type" value="Genomic_DNA"/>
</dbReference>
<name>A0ABV2CU32_9RHOO</name>
<evidence type="ECO:0000313" key="12">
    <source>
        <dbReference type="Proteomes" id="UP001548590"/>
    </source>
</evidence>
<dbReference type="PROSITE" id="PS50113">
    <property type="entry name" value="PAC"/>
    <property type="match status" value="1"/>
</dbReference>
<gene>
    <name evidence="11" type="ORF">ABVT11_16470</name>
</gene>
<feature type="transmembrane region" description="Helical" evidence="6">
    <location>
        <begin position="89"/>
        <end position="112"/>
    </location>
</feature>
<feature type="domain" description="EAL" evidence="9">
    <location>
        <begin position="651"/>
        <end position="905"/>
    </location>
</feature>
<reference evidence="11 12" key="1">
    <citation type="submission" date="2024-07" db="EMBL/GenBank/DDBJ databases">
        <title>Uliginosibacterium paludis KCTC:42655.</title>
        <authorList>
            <person name="Kim M.K."/>
        </authorList>
    </citation>
    <scope>NUCLEOTIDE SEQUENCE [LARGE SCALE GENOMIC DNA]</scope>
    <source>
        <strain evidence="11 12">KCTC 42655</strain>
    </source>
</reference>
<feature type="transmembrane region" description="Helical" evidence="6">
    <location>
        <begin position="58"/>
        <end position="83"/>
    </location>
</feature>
<dbReference type="SMART" id="SM00091">
    <property type="entry name" value="PAS"/>
    <property type="match status" value="1"/>
</dbReference>
<feature type="domain" description="GGDEF" evidence="10">
    <location>
        <begin position="502"/>
        <end position="642"/>
    </location>
</feature>
<dbReference type="SUPFAM" id="SSF55073">
    <property type="entry name" value="Nucleotide cyclase"/>
    <property type="match status" value="1"/>
</dbReference>
<dbReference type="Pfam" id="PF00990">
    <property type="entry name" value="GGDEF"/>
    <property type="match status" value="1"/>
</dbReference>
<dbReference type="SMART" id="SM00086">
    <property type="entry name" value="PAC"/>
    <property type="match status" value="1"/>
</dbReference>
<feature type="transmembrane region" description="Helical" evidence="6">
    <location>
        <begin position="189"/>
        <end position="209"/>
    </location>
</feature>
<dbReference type="CDD" id="cd00130">
    <property type="entry name" value="PAS"/>
    <property type="match status" value="1"/>
</dbReference>
<dbReference type="Gene3D" id="3.30.70.270">
    <property type="match status" value="1"/>
</dbReference>
<evidence type="ECO:0000256" key="4">
    <source>
        <dbReference type="ARBA" id="ARBA00022989"/>
    </source>
</evidence>
<dbReference type="Proteomes" id="UP001548590">
    <property type="component" value="Unassembled WGS sequence"/>
</dbReference>
<dbReference type="SMART" id="SM00267">
    <property type="entry name" value="GGDEF"/>
    <property type="match status" value="1"/>
</dbReference>
<dbReference type="InterPro" id="IPR000700">
    <property type="entry name" value="PAS-assoc_C"/>
</dbReference>
<dbReference type="CDD" id="cd01948">
    <property type="entry name" value="EAL"/>
    <property type="match status" value="1"/>
</dbReference>
<dbReference type="PANTHER" id="PTHR44757:SF2">
    <property type="entry name" value="BIOFILM ARCHITECTURE MAINTENANCE PROTEIN MBAA"/>
    <property type="match status" value="1"/>
</dbReference>
<dbReference type="NCBIfam" id="TIGR00229">
    <property type="entry name" value="sensory_box"/>
    <property type="match status" value="1"/>
</dbReference>
<dbReference type="Pfam" id="PF00563">
    <property type="entry name" value="EAL"/>
    <property type="match status" value="1"/>
</dbReference>
<dbReference type="InterPro" id="IPR011620">
    <property type="entry name" value="Sig_transdc_His_kinase_LytS_TM"/>
</dbReference>
<proteinExistence type="predicted"/>
<evidence type="ECO:0000259" key="10">
    <source>
        <dbReference type="PROSITE" id="PS50887"/>
    </source>
</evidence>
<evidence type="ECO:0000256" key="6">
    <source>
        <dbReference type="SAM" id="Phobius"/>
    </source>
</evidence>
<organism evidence="11 12">
    <name type="scientific">Uliginosibacterium paludis</name>
    <dbReference type="NCBI Taxonomy" id="1615952"/>
    <lineage>
        <taxon>Bacteria</taxon>
        <taxon>Pseudomonadati</taxon>
        <taxon>Pseudomonadota</taxon>
        <taxon>Betaproteobacteria</taxon>
        <taxon>Rhodocyclales</taxon>
        <taxon>Zoogloeaceae</taxon>
        <taxon>Uliginosibacterium</taxon>
    </lineage>
</organism>
<dbReference type="InterPro" id="IPR035965">
    <property type="entry name" value="PAS-like_dom_sf"/>
</dbReference>
<dbReference type="InterPro" id="IPR035919">
    <property type="entry name" value="EAL_sf"/>
</dbReference>
<dbReference type="InterPro" id="IPR000014">
    <property type="entry name" value="PAS"/>
</dbReference>
<evidence type="ECO:0000256" key="2">
    <source>
        <dbReference type="ARBA" id="ARBA00022475"/>
    </source>
</evidence>
<feature type="domain" description="PAC" evidence="8">
    <location>
        <begin position="418"/>
        <end position="470"/>
    </location>
</feature>
<dbReference type="PROSITE" id="PS50112">
    <property type="entry name" value="PAS"/>
    <property type="match status" value="1"/>
</dbReference>
<keyword evidence="12" id="KW-1185">Reference proteome</keyword>
<evidence type="ECO:0000259" key="7">
    <source>
        <dbReference type="PROSITE" id="PS50112"/>
    </source>
</evidence>
<keyword evidence="4 6" id="KW-1133">Transmembrane helix</keyword>
<dbReference type="PROSITE" id="PS50887">
    <property type="entry name" value="GGDEF"/>
    <property type="match status" value="1"/>
</dbReference>
<accession>A0ABV2CU32</accession>
<dbReference type="Gene3D" id="3.30.450.20">
    <property type="entry name" value="PAS domain"/>
    <property type="match status" value="1"/>
</dbReference>
<dbReference type="SUPFAM" id="SSF55785">
    <property type="entry name" value="PYP-like sensor domain (PAS domain)"/>
    <property type="match status" value="1"/>
</dbReference>
<dbReference type="InterPro" id="IPR001633">
    <property type="entry name" value="EAL_dom"/>
</dbReference>
<comment type="subcellular location">
    <subcellularLocation>
        <location evidence="1">Cell membrane</location>
        <topology evidence="1">Multi-pass membrane protein</topology>
    </subcellularLocation>
</comment>
<dbReference type="SUPFAM" id="SSF141868">
    <property type="entry name" value="EAL domain-like"/>
    <property type="match status" value="1"/>
</dbReference>
<feature type="transmembrane region" description="Helical" evidence="6">
    <location>
        <begin position="161"/>
        <end position="182"/>
    </location>
</feature>
<evidence type="ECO:0000256" key="1">
    <source>
        <dbReference type="ARBA" id="ARBA00004651"/>
    </source>
</evidence>
<protein>
    <submittedName>
        <fullName evidence="11">EAL domain-containing protein</fullName>
    </submittedName>
</protein>
<evidence type="ECO:0000256" key="3">
    <source>
        <dbReference type="ARBA" id="ARBA00022692"/>
    </source>
</evidence>
<keyword evidence="3 6" id="KW-0812">Transmembrane</keyword>
<comment type="caution">
    <text evidence="11">The sequence shown here is derived from an EMBL/GenBank/DDBJ whole genome shotgun (WGS) entry which is preliminary data.</text>
</comment>
<dbReference type="Pfam" id="PF08447">
    <property type="entry name" value="PAS_3"/>
    <property type="match status" value="1"/>
</dbReference>
<dbReference type="InterPro" id="IPR001610">
    <property type="entry name" value="PAC"/>
</dbReference>
<dbReference type="InterPro" id="IPR013655">
    <property type="entry name" value="PAS_fold_3"/>
</dbReference>
<dbReference type="PANTHER" id="PTHR44757">
    <property type="entry name" value="DIGUANYLATE CYCLASE DGCP"/>
    <property type="match status" value="1"/>
</dbReference>
<dbReference type="InterPro" id="IPR029787">
    <property type="entry name" value="Nucleotide_cyclase"/>
</dbReference>
<dbReference type="SMART" id="SM00052">
    <property type="entry name" value="EAL"/>
    <property type="match status" value="1"/>
</dbReference>
<feature type="transmembrane region" description="Helical" evidence="6">
    <location>
        <begin position="20"/>
        <end position="46"/>
    </location>
</feature>
<dbReference type="NCBIfam" id="TIGR00254">
    <property type="entry name" value="GGDEF"/>
    <property type="match status" value="1"/>
</dbReference>
<dbReference type="RefSeq" id="WP_345929179.1">
    <property type="nucleotide sequence ID" value="NZ_JBDIVF010000009.1"/>
</dbReference>
<dbReference type="CDD" id="cd01949">
    <property type="entry name" value="GGDEF"/>
    <property type="match status" value="1"/>
</dbReference>
<feature type="transmembrane region" description="Helical" evidence="6">
    <location>
        <begin position="119"/>
        <end position="141"/>
    </location>
</feature>
<evidence type="ECO:0000256" key="5">
    <source>
        <dbReference type="ARBA" id="ARBA00023136"/>
    </source>
</evidence>
<evidence type="ECO:0000313" key="11">
    <source>
        <dbReference type="EMBL" id="MET1491434.1"/>
    </source>
</evidence>
<dbReference type="PROSITE" id="PS50883">
    <property type="entry name" value="EAL"/>
    <property type="match status" value="1"/>
</dbReference>
<evidence type="ECO:0000259" key="8">
    <source>
        <dbReference type="PROSITE" id="PS50113"/>
    </source>
</evidence>
<sequence length="909" mass="100358">MTDMPGAGVTLDLMLSEVGMSLLLGILPTLFPLISLFGCYVVVVSFGYPANTFARQALLGVLFSAAMCLILARPFTVSAGVILDSRGAVLATAVLFGGPWVGIVTTITGMLYRLYLGGAGAWAGVWGLALNAGGLLLYFHFHKKPLQESPQAFFRQLATLGAWSGLCEALSLFLVTPYAYGLQLALSTGWILALFQLASMLALGSLMYLHQQNSRLLLELNRSEAERLWVTDHAAEVIAVFGESNEPLYVSTSARHALGDAVDTPDLRQRIDPQGLQLLDLELARLRAGLVEHSQFSLIVADRHGYAHPVEASLSRLNGADLRIMLMLRDQSAIRQAAQALEASERKFRGIFDQAAVGIALISPDGRWLQVNQRLCEIVGYSEAELLHKSFQDITHPEDLGKDLKMVAQLLAGEISTYTLEKRYFRKTGESTWIELTVALVRDHAQQPSFFISVVNDINQRKKAEAQIMNLAYYDTLTELPNRRLLQERLQHARVSSARNQEWCAIFFLDLDHFKTLNDTQGHDAGDQLLIQVSRRLTAGLRAADTVARLGGDEFVILLENLGTSENQAAKAAEALAEKIRDAISQPFALCEKAEPHHTSSSIGISLFQGEKLAVDEILKHADMALYKAKEGGRNTIRFFDIAVQYAIEINARLQVALHGGIARNEFRLFCQAQVGRDKEVTGGEILLRWRHANGDWISPAQFIPLAEETGSIHEIGHWVLLKTCETLVEWSNDPKLSPLTLSVNVSARQFIKPDFSQRLLQMLVITGVNPARLKLELTESIFAIKDPNIVSHMQSLCAQGIVFALDDFGTGYSSLSYLKCLPFQQLKIDQSFVQGVPEDSDSCAIVQAILSMGHSLGMEVIAEGVETEAQHQFLLMHGCKAFQGFHFARPQALPDFCAMRHDQLSHPC</sequence>
<dbReference type="InterPro" id="IPR043128">
    <property type="entry name" value="Rev_trsase/Diguanyl_cyclase"/>
</dbReference>
<dbReference type="Gene3D" id="3.20.20.450">
    <property type="entry name" value="EAL domain"/>
    <property type="match status" value="1"/>
</dbReference>
<dbReference type="InterPro" id="IPR052155">
    <property type="entry name" value="Biofilm_reg_signaling"/>
</dbReference>
<keyword evidence="2" id="KW-1003">Cell membrane</keyword>
<keyword evidence="5 6" id="KW-0472">Membrane</keyword>
<evidence type="ECO:0000259" key="9">
    <source>
        <dbReference type="PROSITE" id="PS50883"/>
    </source>
</evidence>
<dbReference type="Pfam" id="PF07694">
    <property type="entry name" value="5TM-5TMR_LYT"/>
    <property type="match status" value="1"/>
</dbReference>
<feature type="domain" description="PAS" evidence="7">
    <location>
        <begin position="344"/>
        <end position="414"/>
    </location>
</feature>